<keyword evidence="8" id="KW-1185">Reference proteome</keyword>
<dbReference type="SUPFAM" id="SSF52304">
    <property type="entry name" value="Type II 3-dehydroquinate dehydratase"/>
    <property type="match status" value="1"/>
</dbReference>
<evidence type="ECO:0000256" key="5">
    <source>
        <dbReference type="ARBA" id="ARBA00012060"/>
    </source>
</evidence>
<dbReference type="KEGG" id="ahg:AHOG_20350"/>
<comment type="pathway">
    <text evidence="2">Metabolic intermediate biosynthesis; chorismate biosynthesis; chorismate from D-erythrose 4-phosphate and phosphoenolpyruvate: step 3/7.</text>
</comment>
<evidence type="ECO:0000313" key="8">
    <source>
        <dbReference type="Proteomes" id="UP000204221"/>
    </source>
</evidence>
<dbReference type="PANTHER" id="PTHR21272:SF3">
    <property type="entry name" value="CATABOLIC 3-DEHYDROQUINASE"/>
    <property type="match status" value="1"/>
</dbReference>
<dbReference type="EC" id="4.2.1.10" evidence="5"/>
<dbReference type="GO" id="GO:0003855">
    <property type="term" value="F:3-dehydroquinate dehydratase activity"/>
    <property type="evidence" value="ECO:0007669"/>
    <property type="project" value="UniProtKB-EC"/>
</dbReference>
<dbReference type="InterPro" id="IPR036441">
    <property type="entry name" value="DHquinase_II_sf"/>
</dbReference>
<protein>
    <recommendedName>
        <fullName evidence="5">3-dehydroquinate dehydratase</fullName>
        <ecNumber evidence="5">4.2.1.10</ecNumber>
    </recommendedName>
</protein>
<dbReference type="PIRSF" id="PIRSF001399">
    <property type="entry name" value="DHquinase_II"/>
    <property type="match status" value="1"/>
</dbReference>
<organism evidence="7 8">
    <name type="scientific">Actinoalloteichus hoggarensis</name>
    <dbReference type="NCBI Taxonomy" id="1470176"/>
    <lineage>
        <taxon>Bacteria</taxon>
        <taxon>Bacillati</taxon>
        <taxon>Actinomycetota</taxon>
        <taxon>Actinomycetes</taxon>
        <taxon>Pseudonocardiales</taxon>
        <taxon>Pseudonocardiaceae</taxon>
        <taxon>Actinoalloteichus</taxon>
    </lineage>
</organism>
<dbReference type="UniPathway" id="UPA00053">
    <property type="reaction ID" value="UER00086"/>
</dbReference>
<dbReference type="InterPro" id="IPR001874">
    <property type="entry name" value="DHquinase_II"/>
</dbReference>
<dbReference type="PANTHER" id="PTHR21272">
    <property type="entry name" value="CATABOLIC 3-DEHYDROQUINASE"/>
    <property type="match status" value="1"/>
</dbReference>
<evidence type="ECO:0000256" key="1">
    <source>
        <dbReference type="ARBA" id="ARBA00001864"/>
    </source>
</evidence>
<evidence type="ECO:0000313" key="7">
    <source>
        <dbReference type="EMBL" id="ASO21687.1"/>
    </source>
</evidence>
<sequence>MTEDVHEYRIVRRGARDHRIAVIDGPNMSNLGARAKKVYGDIGSLDDLKAYVAEFGRRLGVTVESFSSNYEGAILEYIHESADRVDAYIVNPAGLTTVGEGMRHALEETGHPVVEVHFANIQAGAGHGRGLGGGSLTSSFTHTATGLTMGLRQYSYIGALTALVAALDDECFLGAPRDDD</sequence>
<dbReference type="RefSeq" id="WP_093944649.1">
    <property type="nucleotide sequence ID" value="NZ_CP022521.1"/>
</dbReference>
<gene>
    <name evidence="7" type="primary">aroQ2</name>
    <name evidence="7" type="ORF">AHOG_20350</name>
</gene>
<proteinExistence type="inferred from homology"/>
<comment type="similarity">
    <text evidence="3">Belongs to the type-II 3-dehydroquinase family.</text>
</comment>
<reference evidence="7 8" key="1">
    <citation type="submission" date="2017-07" db="EMBL/GenBank/DDBJ databases">
        <title>Complete genome sequence of Actinoalloteichus hoggarensis DSM 45943, type strain of Actinoalloteichus hoggarensis.</title>
        <authorList>
            <person name="Ruckert C."/>
            <person name="Nouioui I."/>
            <person name="Willmese J."/>
            <person name="van Wezel G."/>
            <person name="Klenk H.-P."/>
            <person name="Kalinowski J."/>
            <person name="Zotchev S.B."/>
        </authorList>
    </citation>
    <scope>NUCLEOTIDE SEQUENCE [LARGE SCALE GENOMIC DNA]</scope>
    <source>
        <strain evidence="7 8">DSM 45943</strain>
    </source>
</reference>
<evidence type="ECO:0000256" key="4">
    <source>
        <dbReference type="ARBA" id="ARBA00011193"/>
    </source>
</evidence>
<keyword evidence="6 7" id="KW-0456">Lyase</keyword>
<comment type="catalytic activity">
    <reaction evidence="1">
        <text>3-dehydroquinate = 3-dehydroshikimate + H2O</text>
        <dbReference type="Rhea" id="RHEA:21096"/>
        <dbReference type="ChEBI" id="CHEBI:15377"/>
        <dbReference type="ChEBI" id="CHEBI:16630"/>
        <dbReference type="ChEBI" id="CHEBI:32364"/>
        <dbReference type="EC" id="4.2.1.10"/>
    </reaction>
</comment>
<dbReference type="EMBL" id="CP022521">
    <property type="protein sequence ID" value="ASO21687.1"/>
    <property type="molecule type" value="Genomic_DNA"/>
</dbReference>
<dbReference type="AlphaFoldDB" id="A0A221W8L5"/>
<dbReference type="OrthoDB" id="9790793at2"/>
<evidence type="ECO:0000256" key="3">
    <source>
        <dbReference type="ARBA" id="ARBA00011037"/>
    </source>
</evidence>
<dbReference type="GO" id="GO:0009423">
    <property type="term" value="P:chorismate biosynthetic process"/>
    <property type="evidence" value="ECO:0007669"/>
    <property type="project" value="UniProtKB-UniPathway"/>
</dbReference>
<dbReference type="Pfam" id="PF01220">
    <property type="entry name" value="DHquinase_II"/>
    <property type="match status" value="1"/>
</dbReference>
<name>A0A221W8L5_9PSEU</name>
<dbReference type="GO" id="GO:0019631">
    <property type="term" value="P:quinate catabolic process"/>
    <property type="evidence" value="ECO:0007669"/>
    <property type="project" value="TreeGrafter"/>
</dbReference>
<accession>A0A221W8L5</accession>
<dbReference type="Gene3D" id="3.40.50.9100">
    <property type="entry name" value="Dehydroquinase, class II"/>
    <property type="match status" value="1"/>
</dbReference>
<comment type="subunit">
    <text evidence="4">Homododecamer.</text>
</comment>
<evidence type="ECO:0000256" key="6">
    <source>
        <dbReference type="ARBA" id="ARBA00023239"/>
    </source>
</evidence>
<dbReference type="Proteomes" id="UP000204221">
    <property type="component" value="Chromosome"/>
</dbReference>
<evidence type="ECO:0000256" key="2">
    <source>
        <dbReference type="ARBA" id="ARBA00004902"/>
    </source>
</evidence>